<dbReference type="OrthoDB" id="2751465at2759"/>
<evidence type="ECO:0000313" key="3">
    <source>
        <dbReference type="Proteomes" id="UP000518752"/>
    </source>
</evidence>
<keyword evidence="1" id="KW-0472">Membrane</keyword>
<name>A0A8H5HK93_9AGAR</name>
<feature type="transmembrane region" description="Helical" evidence="1">
    <location>
        <begin position="73"/>
        <end position="98"/>
    </location>
</feature>
<comment type="caution">
    <text evidence="2">The sequence shown here is derived from an EMBL/GenBank/DDBJ whole genome shotgun (WGS) entry which is preliminary data.</text>
</comment>
<feature type="transmembrane region" description="Helical" evidence="1">
    <location>
        <begin position="40"/>
        <end position="61"/>
    </location>
</feature>
<proteinExistence type="predicted"/>
<evidence type="ECO:0000313" key="2">
    <source>
        <dbReference type="EMBL" id="KAF5384641.1"/>
    </source>
</evidence>
<dbReference type="EMBL" id="JAACJN010000042">
    <property type="protein sequence ID" value="KAF5384641.1"/>
    <property type="molecule type" value="Genomic_DNA"/>
</dbReference>
<gene>
    <name evidence="2" type="ORF">D9757_007467</name>
</gene>
<accession>A0A8H5HK93</accession>
<protein>
    <submittedName>
        <fullName evidence="2">Uncharacterized protein</fullName>
    </submittedName>
</protein>
<evidence type="ECO:0000256" key="1">
    <source>
        <dbReference type="SAM" id="Phobius"/>
    </source>
</evidence>
<sequence length="266" mass="29358">MVDARSSGSMSGQKNLEGQSWGSMTYSAAERYSSELVGELIGAILFGFYSSVAVQCTLILWNKVKSRQRLHPYLLVTHSTLVLLVTMRTIVGLIIIIMPTVNEAYTHSPTCSPMIIHAQADSHLWIQDKAKYYRTLGDLTTAFAGVTLVINVFNTVLIVYRIWALRRKIAVRINPSNQLSTLAIALIQSDIQTPFIGIMFTHVIVSVCQDPTRQGPVDNKCPLPPHENLRLPTVINIQTQTGVTTHSERVMHLIDKCPGTGLGATS</sequence>
<keyword evidence="1" id="KW-0812">Transmembrane</keyword>
<dbReference type="AlphaFoldDB" id="A0A8H5HK93"/>
<keyword evidence="1" id="KW-1133">Transmembrane helix</keyword>
<reference evidence="2 3" key="1">
    <citation type="journal article" date="2020" name="ISME J.">
        <title>Uncovering the hidden diversity of litter-decomposition mechanisms in mushroom-forming fungi.</title>
        <authorList>
            <person name="Floudas D."/>
            <person name="Bentzer J."/>
            <person name="Ahren D."/>
            <person name="Johansson T."/>
            <person name="Persson P."/>
            <person name="Tunlid A."/>
        </authorList>
    </citation>
    <scope>NUCLEOTIDE SEQUENCE [LARGE SCALE GENOMIC DNA]</scope>
    <source>
        <strain evidence="2 3">CBS 406.79</strain>
    </source>
</reference>
<keyword evidence="3" id="KW-1185">Reference proteome</keyword>
<feature type="transmembrane region" description="Helical" evidence="1">
    <location>
        <begin position="142"/>
        <end position="163"/>
    </location>
</feature>
<organism evidence="2 3">
    <name type="scientific">Collybiopsis confluens</name>
    <dbReference type="NCBI Taxonomy" id="2823264"/>
    <lineage>
        <taxon>Eukaryota</taxon>
        <taxon>Fungi</taxon>
        <taxon>Dikarya</taxon>
        <taxon>Basidiomycota</taxon>
        <taxon>Agaricomycotina</taxon>
        <taxon>Agaricomycetes</taxon>
        <taxon>Agaricomycetidae</taxon>
        <taxon>Agaricales</taxon>
        <taxon>Marasmiineae</taxon>
        <taxon>Omphalotaceae</taxon>
        <taxon>Collybiopsis</taxon>
    </lineage>
</organism>
<dbReference type="Proteomes" id="UP000518752">
    <property type="component" value="Unassembled WGS sequence"/>
</dbReference>